<reference evidence="11 12" key="1">
    <citation type="submission" date="2018-06" db="EMBL/GenBank/DDBJ databases">
        <authorList>
            <consortium name="Pathogen Informatics"/>
            <person name="Doyle S."/>
        </authorList>
    </citation>
    <scope>NUCLEOTIDE SEQUENCE [LARGE SCALE GENOMIC DNA]</scope>
    <source>
        <strain evidence="11 12">NCTC5908</strain>
    </source>
</reference>
<dbReference type="FunFam" id="2.70.70.10:FF:000002">
    <property type="entry name" value="Murein DD-endopeptidase MepM"/>
    <property type="match status" value="1"/>
</dbReference>
<accession>A0A336N7U3</accession>
<keyword evidence="8" id="KW-0472">Membrane</keyword>
<evidence type="ECO:0000256" key="6">
    <source>
        <dbReference type="ARBA" id="ARBA00022833"/>
    </source>
</evidence>
<dbReference type="InterPro" id="IPR016047">
    <property type="entry name" value="M23ase_b-sheet_dom"/>
</dbReference>
<dbReference type="GO" id="GO:0006508">
    <property type="term" value="P:proteolysis"/>
    <property type="evidence" value="ECO:0007669"/>
    <property type="project" value="UniProtKB-KW"/>
</dbReference>
<feature type="domain" description="Csd3-like second N-terminal" evidence="10">
    <location>
        <begin position="250"/>
        <end position="371"/>
    </location>
</feature>
<dbReference type="RefSeq" id="WP_005703523.1">
    <property type="nucleotide sequence ID" value="NZ_MAQF01000005.1"/>
</dbReference>
<sequence length="510" mass="57524">MQHVKLARDRRKRKSRIKALIFFIALFSIFTGFFLHLNDTASDKLDEVNDPIYSNQPTKSDDAADVQDQFQDILSDDLYPASAYTMSFANEVYHEVQILADTVGITTIDNNATSYDDDVGKDDEVEEVKTHDELDDLDKLPDDAKDAVTNILDVADQAIRIKDQFSHTVVKGDTLKDVLELSGLDADTSQQLIASYPELKHLQAGQQFYWILNNDGDLEYLNWLVSQKKEHIYELQANGRFKRQIVEKKSVWKREVLRGEMESSFVNSLKKLGLDNRQIYQLFSALQWQVSLKQLKKGTKISVLVSREYLEGKLTGQGNVDAIHIISDGKSYYAIQASNGRYYNRQGETLGKGFSRYPLQRQARISSPFNPRRRHPITGRIAPHKGVDFAMPTGTPVIAPADGTVEKIAYQAYGAGRYIVIRHSREYQTVYMHLSRPLVKVGQTVKKGERIALSGNTGGSTGPHLHYEFHINGRPVNPLTVKLPGGSSGMDTAERKAFLVKANEAERLLK</sequence>
<dbReference type="STRING" id="732.ADJ80_06095"/>
<keyword evidence="8" id="KW-1133">Transmembrane helix</keyword>
<evidence type="ECO:0000256" key="8">
    <source>
        <dbReference type="SAM" id="Phobius"/>
    </source>
</evidence>
<organism evidence="11 12">
    <name type="scientific">Aggregatibacter aphrophilus</name>
    <name type="common">Haemophilus aphrophilus</name>
    <dbReference type="NCBI Taxonomy" id="732"/>
    <lineage>
        <taxon>Bacteria</taxon>
        <taxon>Pseudomonadati</taxon>
        <taxon>Pseudomonadota</taxon>
        <taxon>Gammaproteobacteria</taxon>
        <taxon>Pasteurellales</taxon>
        <taxon>Pasteurellaceae</taxon>
        <taxon>Aggregatibacter</taxon>
    </lineage>
</organism>
<evidence type="ECO:0000259" key="9">
    <source>
        <dbReference type="Pfam" id="PF01551"/>
    </source>
</evidence>
<proteinExistence type="predicted"/>
<evidence type="ECO:0000259" key="10">
    <source>
        <dbReference type="Pfam" id="PF19425"/>
    </source>
</evidence>
<keyword evidence="7" id="KW-0482">Metalloprotease</keyword>
<dbReference type="NCBIfam" id="NF008652">
    <property type="entry name" value="PRK11649.1"/>
    <property type="match status" value="1"/>
</dbReference>
<evidence type="ECO:0000256" key="1">
    <source>
        <dbReference type="ARBA" id="ARBA00001947"/>
    </source>
</evidence>
<dbReference type="GO" id="GO:0004222">
    <property type="term" value="F:metalloendopeptidase activity"/>
    <property type="evidence" value="ECO:0007669"/>
    <property type="project" value="TreeGrafter"/>
</dbReference>
<dbReference type="CDD" id="cd12797">
    <property type="entry name" value="M23_peptidase"/>
    <property type="match status" value="1"/>
</dbReference>
<dbReference type="Gene3D" id="2.70.70.10">
    <property type="entry name" value="Glucose Permease (Domain IIA)"/>
    <property type="match status" value="1"/>
</dbReference>
<dbReference type="EMBL" id="UFSP01000004">
    <property type="protein sequence ID" value="SSZ30517.1"/>
    <property type="molecule type" value="Genomic_DNA"/>
</dbReference>
<dbReference type="PANTHER" id="PTHR21666:SF292">
    <property type="entry name" value="MUREIN DD-ENDOPEPTIDASE MEPM"/>
    <property type="match status" value="1"/>
</dbReference>
<dbReference type="Gene3D" id="3.10.450.350">
    <property type="match status" value="2"/>
</dbReference>
<evidence type="ECO:0000313" key="11">
    <source>
        <dbReference type="EMBL" id="SSZ30517.1"/>
    </source>
</evidence>
<dbReference type="AlphaFoldDB" id="A0A336N7U3"/>
<evidence type="ECO:0000256" key="2">
    <source>
        <dbReference type="ARBA" id="ARBA00004196"/>
    </source>
</evidence>
<dbReference type="GO" id="GO:0030313">
    <property type="term" value="C:cell envelope"/>
    <property type="evidence" value="ECO:0007669"/>
    <property type="project" value="UniProtKB-SubCell"/>
</dbReference>
<name>A0A336N7U3_AGGAP</name>
<dbReference type="Pfam" id="PF01551">
    <property type="entry name" value="Peptidase_M23"/>
    <property type="match status" value="1"/>
</dbReference>
<dbReference type="EC" id="3.4.24.75" evidence="11"/>
<evidence type="ECO:0000256" key="3">
    <source>
        <dbReference type="ARBA" id="ARBA00022670"/>
    </source>
</evidence>
<keyword evidence="6" id="KW-0862">Zinc</keyword>
<dbReference type="InterPro" id="IPR050570">
    <property type="entry name" value="Cell_wall_metabolism_enzyme"/>
</dbReference>
<dbReference type="GO" id="GO:0046872">
    <property type="term" value="F:metal ion binding"/>
    <property type="evidence" value="ECO:0007669"/>
    <property type="project" value="UniProtKB-KW"/>
</dbReference>
<keyword evidence="8" id="KW-0812">Transmembrane</keyword>
<dbReference type="Pfam" id="PF19425">
    <property type="entry name" value="Csd3_N2"/>
    <property type="match status" value="1"/>
</dbReference>
<dbReference type="InterPro" id="IPR011055">
    <property type="entry name" value="Dup_hybrid_motif"/>
</dbReference>
<comment type="subcellular location">
    <subcellularLocation>
        <location evidence="2">Cell envelope</location>
    </subcellularLocation>
</comment>
<keyword evidence="5 11" id="KW-0378">Hydrolase</keyword>
<keyword evidence="4" id="KW-0479">Metal-binding</keyword>
<evidence type="ECO:0000256" key="7">
    <source>
        <dbReference type="ARBA" id="ARBA00023049"/>
    </source>
</evidence>
<dbReference type="Proteomes" id="UP000253728">
    <property type="component" value="Unassembled WGS sequence"/>
</dbReference>
<feature type="domain" description="M23ase beta-sheet core" evidence="9">
    <location>
        <begin position="383"/>
        <end position="478"/>
    </location>
</feature>
<dbReference type="SUPFAM" id="SSF51261">
    <property type="entry name" value="Duplicated hybrid motif"/>
    <property type="match status" value="1"/>
</dbReference>
<comment type="cofactor">
    <cofactor evidence="1">
        <name>Zn(2+)</name>
        <dbReference type="ChEBI" id="CHEBI:29105"/>
    </cofactor>
</comment>
<evidence type="ECO:0000313" key="12">
    <source>
        <dbReference type="Proteomes" id="UP000253728"/>
    </source>
</evidence>
<evidence type="ECO:0000256" key="5">
    <source>
        <dbReference type="ARBA" id="ARBA00022801"/>
    </source>
</evidence>
<dbReference type="GeneID" id="49635130"/>
<dbReference type="PANTHER" id="PTHR21666">
    <property type="entry name" value="PEPTIDASE-RELATED"/>
    <property type="match status" value="1"/>
</dbReference>
<gene>
    <name evidence="11" type="primary">lytM</name>
    <name evidence="11" type="ORF">NCTC5908_02347</name>
</gene>
<protein>
    <submittedName>
        <fullName evidence="11">Glycyl-glycine endopeptidase lytM</fullName>
        <ecNumber evidence="11">3.4.24.75</ecNumber>
    </submittedName>
</protein>
<keyword evidence="3" id="KW-0645">Protease</keyword>
<feature type="transmembrane region" description="Helical" evidence="8">
    <location>
        <begin position="20"/>
        <end position="37"/>
    </location>
</feature>
<evidence type="ECO:0000256" key="4">
    <source>
        <dbReference type="ARBA" id="ARBA00022723"/>
    </source>
</evidence>
<dbReference type="InterPro" id="IPR045834">
    <property type="entry name" value="Csd3_N2"/>
</dbReference>